<dbReference type="AlphaFoldDB" id="A0A4P6XN73"/>
<dbReference type="Pfam" id="PF09184">
    <property type="entry name" value="PPP4R2"/>
    <property type="match status" value="1"/>
</dbReference>
<dbReference type="Proteomes" id="UP000292447">
    <property type="component" value="Chromosome II"/>
</dbReference>
<feature type="compositionally biased region" description="Polar residues" evidence="2">
    <location>
        <begin position="146"/>
        <end position="159"/>
    </location>
</feature>
<keyword evidence="4" id="KW-1185">Reference proteome</keyword>
<evidence type="ECO:0000313" key="4">
    <source>
        <dbReference type="Proteomes" id="UP000292447"/>
    </source>
</evidence>
<comment type="similarity">
    <text evidence="1">Belongs to the PPP4R2 family.</text>
</comment>
<feature type="region of interest" description="Disordered" evidence="2">
    <location>
        <begin position="145"/>
        <end position="166"/>
    </location>
</feature>
<feature type="compositionally biased region" description="Basic and acidic residues" evidence="2">
    <location>
        <begin position="244"/>
        <end position="253"/>
    </location>
</feature>
<evidence type="ECO:0000256" key="2">
    <source>
        <dbReference type="SAM" id="MobiDB-lite"/>
    </source>
</evidence>
<dbReference type="EMBL" id="CP034457">
    <property type="protein sequence ID" value="QBM87231.1"/>
    <property type="molecule type" value="Genomic_DNA"/>
</dbReference>
<feature type="compositionally biased region" description="Polar residues" evidence="2">
    <location>
        <begin position="204"/>
        <end position="231"/>
    </location>
</feature>
<organism evidence="3 4">
    <name type="scientific">Metschnikowia aff. pulcherrima</name>
    <dbReference type="NCBI Taxonomy" id="2163413"/>
    <lineage>
        <taxon>Eukaryota</taxon>
        <taxon>Fungi</taxon>
        <taxon>Dikarya</taxon>
        <taxon>Ascomycota</taxon>
        <taxon>Saccharomycotina</taxon>
        <taxon>Pichiomycetes</taxon>
        <taxon>Metschnikowiaceae</taxon>
        <taxon>Metschnikowia</taxon>
    </lineage>
</organism>
<feature type="region of interest" description="Disordered" evidence="2">
    <location>
        <begin position="203"/>
        <end position="325"/>
    </location>
</feature>
<dbReference type="GO" id="GO:0030289">
    <property type="term" value="C:protein phosphatase 4 complex"/>
    <property type="evidence" value="ECO:0007669"/>
    <property type="project" value="InterPro"/>
</dbReference>
<evidence type="ECO:0000256" key="1">
    <source>
        <dbReference type="ARBA" id="ARBA00009207"/>
    </source>
</evidence>
<proteinExistence type="inferred from homology"/>
<protein>
    <submittedName>
        <fullName evidence="3">PPP4R2 protein</fullName>
    </submittedName>
</protein>
<dbReference type="GO" id="GO:0019888">
    <property type="term" value="F:protein phosphatase regulator activity"/>
    <property type="evidence" value="ECO:0007669"/>
    <property type="project" value="InterPro"/>
</dbReference>
<reference evidence="4" key="1">
    <citation type="submission" date="2019-03" db="EMBL/GenBank/DDBJ databases">
        <title>Snf2 controls pulcherriminic acid biosynthesis and connects pigmentation and antifungal activity of the yeast Metschnikowia pulcherrima.</title>
        <authorList>
            <person name="Gore-Lloyd D."/>
            <person name="Sumann I."/>
            <person name="Brachmann A.O."/>
            <person name="Schneeberger K."/>
            <person name="Ortiz-Merino R.A."/>
            <person name="Moreno-Beltran M."/>
            <person name="Schlaefli M."/>
            <person name="Kirner P."/>
            <person name="Santos Kron A."/>
            <person name="Wolfe K.H."/>
            <person name="Piel J."/>
            <person name="Ahrens C.H."/>
            <person name="Henk D."/>
            <person name="Freimoser F.M."/>
        </authorList>
    </citation>
    <scope>NUCLEOTIDE SEQUENCE [LARGE SCALE GENOMIC DNA]</scope>
    <source>
        <strain evidence="4">APC 1.2</strain>
    </source>
</reference>
<evidence type="ECO:0000313" key="3">
    <source>
        <dbReference type="EMBL" id="QBM87231.1"/>
    </source>
</evidence>
<name>A0A4P6XN73_9ASCO</name>
<accession>A0A4P6XN73</accession>
<sequence>MAKLAVPSPSARLEELLLPVLAKKHLGNDALWRNEILPLIQLYLEGLGHLVRQLATTNANAPAAKIIDEINRELAEISRILALSFASEAPFTIQRVAELLLAYRESGYSLATVALAQKWLAALARTVSVTTSELAYALKRRMSASAPASTAKNGETNEISESERQALNLPPNIRFVRLDWASGSYEDDKNELPNEPAAKRQKYSETLETGSSLEQSQSDTNSVEANDASINNHDEASSPDEADSGVRDEKTALETETLLSLPIPISDETSPKPSDGLNGVSHEELSSHVPETLFANSEGSSFKEVHSENGANNQDGQLDPEKTTS</sequence>
<dbReference type="STRING" id="2163413.A0A4P6XN73"/>
<gene>
    <name evidence="3" type="primary">MPUL0B04310</name>
    <name evidence="3" type="ORF">METSCH_B04310</name>
</gene>
<dbReference type="InterPro" id="IPR015267">
    <property type="entry name" value="PPP4R2"/>
</dbReference>